<evidence type="ECO:0000313" key="2">
    <source>
        <dbReference type="EMBL" id="KAH8519297.1"/>
    </source>
</evidence>
<dbReference type="Proteomes" id="UP000807159">
    <property type="component" value="Chromosome 1"/>
</dbReference>
<dbReference type="PANTHER" id="PTHR33232:SF9">
    <property type="entry name" value="PROTEIN SIEVE ELEMENT OCCLUSION B"/>
    <property type="match status" value="1"/>
</dbReference>
<dbReference type="InterPro" id="IPR036922">
    <property type="entry name" value="Rieske_2Fe-2S_sf"/>
</dbReference>
<reference evidence="2" key="1">
    <citation type="journal article" date="2021" name="J. Hered.">
        <title>Genome Assembly of Salicaceae Populus deltoides (Eastern Cottonwood) I-69 Based on Nanopore Sequencing and Hi-C Technologies.</title>
        <authorList>
            <person name="Bai S."/>
            <person name="Wu H."/>
            <person name="Zhang J."/>
            <person name="Pan Z."/>
            <person name="Zhao W."/>
            <person name="Li Z."/>
            <person name="Tong C."/>
        </authorList>
    </citation>
    <scope>NUCLEOTIDE SEQUENCE</scope>
    <source>
        <tissue evidence="2">Leaf</tissue>
    </source>
</reference>
<proteinExistence type="predicted"/>
<gene>
    <name evidence="2" type="ORF">H0E87_000911</name>
</gene>
<accession>A0A8T2ZPC5</accession>
<dbReference type="InterPro" id="IPR039299">
    <property type="entry name" value="SEOA"/>
</dbReference>
<comment type="caution">
    <text evidence="2">The sequence shown here is derived from an EMBL/GenBank/DDBJ whole genome shotgun (WGS) entry which is preliminary data.</text>
</comment>
<keyword evidence="3" id="KW-1185">Reference proteome</keyword>
<protein>
    <recommendedName>
        <fullName evidence="1">Sieve element occlusion C-terminal domain-containing protein</fullName>
    </recommendedName>
</protein>
<dbReference type="EMBL" id="JACEGQ020000001">
    <property type="protein sequence ID" value="KAH8519297.1"/>
    <property type="molecule type" value="Genomic_DNA"/>
</dbReference>
<dbReference type="Pfam" id="PF14577">
    <property type="entry name" value="SEO_C"/>
    <property type="match status" value="1"/>
</dbReference>
<evidence type="ECO:0000313" key="3">
    <source>
        <dbReference type="Proteomes" id="UP000807159"/>
    </source>
</evidence>
<organism evidence="2 3">
    <name type="scientific">Populus deltoides</name>
    <name type="common">Eastern poplar</name>
    <name type="synonym">Eastern cottonwood</name>
    <dbReference type="NCBI Taxonomy" id="3696"/>
    <lineage>
        <taxon>Eukaryota</taxon>
        <taxon>Viridiplantae</taxon>
        <taxon>Streptophyta</taxon>
        <taxon>Embryophyta</taxon>
        <taxon>Tracheophyta</taxon>
        <taxon>Spermatophyta</taxon>
        <taxon>Magnoliopsida</taxon>
        <taxon>eudicotyledons</taxon>
        <taxon>Gunneridae</taxon>
        <taxon>Pentapetalae</taxon>
        <taxon>rosids</taxon>
        <taxon>fabids</taxon>
        <taxon>Malpighiales</taxon>
        <taxon>Salicaceae</taxon>
        <taxon>Saliceae</taxon>
        <taxon>Populus</taxon>
    </lineage>
</organism>
<dbReference type="InterPro" id="IPR027944">
    <property type="entry name" value="SEO_C"/>
</dbReference>
<dbReference type="GO" id="GO:0010088">
    <property type="term" value="P:phloem development"/>
    <property type="evidence" value="ECO:0007669"/>
    <property type="project" value="InterPro"/>
</dbReference>
<dbReference type="AlphaFoldDB" id="A0A8T2ZPC5"/>
<dbReference type="GO" id="GO:0051537">
    <property type="term" value="F:2 iron, 2 sulfur cluster binding"/>
    <property type="evidence" value="ECO:0007669"/>
    <property type="project" value="InterPro"/>
</dbReference>
<feature type="domain" description="Sieve element occlusion C-terminal" evidence="1">
    <location>
        <begin position="1"/>
        <end position="110"/>
    </location>
</feature>
<evidence type="ECO:0000259" key="1">
    <source>
        <dbReference type="Pfam" id="PF14577"/>
    </source>
</evidence>
<sequence length="125" mass="14512">MMYSKIQLGKLDDHDPMMQEIEKLLSYDKEGRWVVLSKGSNVVVNGHSTTVLQTLVDYDLWKDQTLIKGFDLAFQDHQGRIHDIARPCYHYNFPMTMGWIPKTMKCPEHNTPWRNSPLSFAAIIS</sequence>
<dbReference type="SUPFAM" id="SSF50022">
    <property type="entry name" value="ISP domain"/>
    <property type="match status" value="1"/>
</dbReference>
<dbReference type="PANTHER" id="PTHR33232">
    <property type="entry name" value="PROTEIN SIEVE ELEMENT OCCLUSION B-LIKE"/>
    <property type="match status" value="1"/>
</dbReference>
<name>A0A8T2ZPC5_POPDE</name>